<dbReference type="PANTHER" id="PTHR46509:SF1">
    <property type="entry name" value="PHOSPHOADENOSINE PHOSPHOSULFATE REDUCTASE"/>
    <property type="match status" value="1"/>
</dbReference>
<protein>
    <submittedName>
        <fullName evidence="3">Phosphoadenosine phosphosulfate reductase family protein</fullName>
    </submittedName>
</protein>
<dbReference type="GO" id="GO:0004604">
    <property type="term" value="F:phosphoadenylyl-sulfate reductase (thioredoxin) activity"/>
    <property type="evidence" value="ECO:0007669"/>
    <property type="project" value="TreeGrafter"/>
</dbReference>
<evidence type="ECO:0000259" key="2">
    <source>
        <dbReference type="Pfam" id="PF01507"/>
    </source>
</evidence>
<sequence length="210" mass="24433">MNQITPQNIHLFNENVRFEDPLEIISFSLEQAKSPLVTTSFGSYSAALLWACSKVKKDIQVIWCDTGYNTEATYKHANYLIENLELNIEIFSPKYTTAYINSRIGLPNINNPNHPIFSEKVKLEPFNRAFKKHQPDVWFTNVRKGQTEHRNGLDVFSFSRDGILKVSPFYHYDDDALEAYIKNKKLPLEFDYFDPVKALENRECGIHLKH</sequence>
<dbReference type="RefSeq" id="WP_219050542.1">
    <property type="nucleotide sequence ID" value="NZ_JAHWDP010000001.1"/>
</dbReference>
<dbReference type="AlphaFoldDB" id="A0A9X1FL90"/>
<dbReference type="GO" id="GO:0019379">
    <property type="term" value="P:sulfate assimilation, phosphoadenylyl sulfate reduction by phosphoadenylyl-sulfate reductase (thioredoxin)"/>
    <property type="evidence" value="ECO:0007669"/>
    <property type="project" value="TreeGrafter"/>
</dbReference>
<reference evidence="3" key="1">
    <citation type="submission" date="2021-07" db="EMBL/GenBank/DDBJ databases">
        <title>Aureisphaera sp. CAU 1614 isolated from sea sediment.</title>
        <authorList>
            <person name="Kim W."/>
        </authorList>
    </citation>
    <scope>NUCLEOTIDE SEQUENCE</scope>
    <source>
        <strain evidence="3">CAU 1614</strain>
    </source>
</reference>
<comment type="pathway">
    <text evidence="1">Sulfur metabolism; hydrogen sulfide biosynthesis; sulfite from sulfate.</text>
</comment>
<dbReference type="PANTHER" id="PTHR46509">
    <property type="entry name" value="PHOSPHOADENOSINE PHOSPHOSULFATE REDUCTASE"/>
    <property type="match status" value="1"/>
</dbReference>
<organism evidence="3 4">
    <name type="scientific">Halomarinibacterium sedimenti</name>
    <dbReference type="NCBI Taxonomy" id="2857106"/>
    <lineage>
        <taxon>Bacteria</taxon>
        <taxon>Pseudomonadati</taxon>
        <taxon>Bacteroidota</taxon>
        <taxon>Flavobacteriia</taxon>
        <taxon>Flavobacteriales</taxon>
        <taxon>Flavobacteriaceae</taxon>
        <taxon>Halomarinibacterium</taxon>
    </lineage>
</organism>
<feature type="domain" description="Phosphoadenosine phosphosulphate reductase" evidence="2">
    <location>
        <begin position="35"/>
        <end position="188"/>
    </location>
</feature>
<name>A0A9X1FL90_9FLAO</name>
<proteinExistence type="predicted"/>
<evidence type="ECO:0000313" key="4">
    <source>
        <dbReference type="Proteomes" id="UP001138686"/>
    </source>
</evidence>
<gene>
    <name evidence="3" type="ORF">KXJ69_01355</name>
</gene>
<keyword evidence="4" id="KW-1185">Reference proteome</keyword>
<evidence type="ECO:0000256" key="1">
    <source>
        <dbReference type="ARBA" id="ARBA00024327"/>
    </source>
</evidence>
<dbReference type="Proteomes" id="UP001138686">
    <property type="component" value="Unassembled WGS sequence"/>
</dbReference>
<dbReference type="InterPro" id="IPR002500">
    <property type="entry name" value="PAPS_reduct_dom"/>
</dbReference>
<dbReference type="Pfam" id="PF01507">
    <property type="entry name" value="PAPS_reduct"/>
    <property type="match status" value="1"/>
</dbReference>
<dbReference type="EMBL" id="JAHWDP010000001">
    <property type="protein sequence ID" value="MBW2936731.1"/>
    <property type="molecule type" value="Genomic_DNA"/>
</dbReference>
<accession>A0A9X1FL90</accession>
<evidence type="ECO:0000313" key="3">
    <source>
        <dbReference type="EMBL" id="MBW2936731.1"/>
    </source>
</evidence>
<dbReference type="GO" id="GO:0005737">
    <property type="term" value="C:cytoplasm"/>
    <property type="evidence" value="ECO:0007669"/>
    <property type="project" value="TreeGrafter"/>
</dbReference>
<comment type="caution">
    <text evidence="3">The sequence shown here is derived from an EMBL/GenBank/DDBJ whole genome shotgun (WGS) entry which is preliminary data.</text>
</comment>